<reference evidence="1" key="2">
    <citation type="submission" date="2023-04" db="EMBL/GenBank/DDBJ databases">
        <authorList>
            <person name="Bu L."/>
            <person name="Lu L."/>
            <person name="Laidemitt M.R."/>
            <person name="Zhang S.M."/>
            <person name="Mutuku M."/>
            <person name="Mkoji G."/>
            <person name="Steinauer M."/>
            <person name="Loker E.S."/>
        </authorList>
    </citation>
    <scope>NUCLEOTIDE SEQUENCE</scope>
    <source>
        <strain evidence="1">KasaAsao</strain>
        <tissue evidence="1">Whole Snail</tissue>
    </source>
</reference>
<feature type="non-terminal residue" evidence="1">
    <location>
        <position position="1"/>
    </location>
</feature>
<comment type="caution">
    <text evidence="1">The sequence shown here is derived from an EMBL/GenBank/DDBJ whole genome shotgun (WGS) entry which is preliminary data.</text>
</comment>
<sequence>DLTGELKLEVRTETTEAIDSTEVKVITAVSAKFISIIQVKTDVSGTKVLRHNYFTEGLGASYLCHCDLEIALVLEYFMIGAHLMCRIVAF</sequence>
<proteinExistence type="predicted"/>
<accession>A0AAD8C156</accession>
<dbReference type="Proteomes" id="UP001233172">
    <property type="component" value="Unassembled WGS sequence"/>
</dbReference>
<organism evidence="1 2">
    <name type="scientific">Biomphalaria pfeifferi</name>
    <name type="common">Bloodfluke planorb</name>
    <name type="synonym">Freshwater snail</name>
    <dbReference type="NCBI Taxonomy" id="112525"/>
    <lineage>
        <taxon>Eukaryota</taxon>
        <taxon>Metazoa</taxon>
        <taxon>Spiralia</taxon>
        <taxon>Lophotrochozoa</taxon>
        <taxon>Mollusca</taxon>
        <taxon>Gastropoda</taxon>
        <taxon>Heterobranchia</taxon>
        <taxon>Euthyneura</taxon>
        <taxon>Panpulmonata</taxon>
        <taxon>Hygrophila</taxon>
        <taxon>Lymnaeoidea</taxon>
        <taxon>Planorbidae</taxon>
        <taxon>Biomphalaria</taxon>
    </lineage>
</organism>
<gene>
    <name evidence="1" type="ORF">Bpfe_006532</name>
</gene>
<name>A0AAD8C156_BIOPF</name>
<dbReference type="AlphaFoldDB" id="A0AAD8C156"/>
<dbReference type="EMBL" id="JASAOG010000019">
    <property type="protein sequence ID" value="KAK0063847.1"/>
    <property type="molecule type" value="Genomic_DNA"/>
</dbReference>
<protein>
    <submittedName>
        <fullName evidence="1">Ankyrin repeat and KH domain-containing protein 1-like X4</fullName>
    </submittedName>
</protein>
<evidence type="ECO:0000313" key="1">
    <source>
        <dbReference type="EMBL" id="KAK0063847.1"/>
    </source>
</evidence>
<evidence type="ECO:0000313" key="2">
    <source>
        <dbReference type="Proteomes" id="UP001233172"/>
    </source>
</evidence>
<keyword evidence="2" id="KW-1185">Reference proteome</keyword>
<reference evidence="1" key="1">
    <citation type="journal article" date="2023" name="PLoS Negl. Trop. Dis.">
        <title>A genome sequence for Biomphalaria pfeifferi, the major vector snail for the human-infecting parasite Schistosoma mansoni.</title>
        <authorList>
            <person name="Bu L."/>
            <person name="Lu L."/>
            <person name="Laidemitt M.R."/>
            <person name="Zhang S.M."/>
            <person name="Mutuku M."/>
            <person name="Mkoji G."/>
            <person name="Steinauer M."/>
            <person name="Loker E.S."/>
        </authorList>
    </citation>
    <scope>NUCLEOTIDE SEQUENCE</scope>
    <source>
        <strain evidence="1">KasaAsao</strain>
    </source>
</reference>